<evidence type="ECO:0000256" key="1">
    <source>
        <dbReference type="ARBA" id="ARBA00004123"/>
    </source>
</evidence>
<feature type="region of interest" description="Disordered" evidence="6">
    <location>
        <begin position="1"/>
        <end position="41"/>
    </location>
</feature>
<evidence type="ECO:0000256" key="2">
    <source>
        <dbReference type="ARBA" id="ARBA00023015"/>
    </source>
</evidence>
<name>A0A8H4M142_9EURO</name>
<dbReference type="InterPro" id="IPR001138">
    <property type="entry name" value="Zn2Cys6_DnaBD"/>
</dbReference>
<dbReference type="PROSITE" id="PS50048">
    <property type="entry name" value="ZN2_CY6_FUNGAL_2"/>
    <property type="match status" value="1"/>
</dbReference>
<gene>
    <name evidence="8" type="ORF">CNMCM6805_006996</name>
</gene>
<keyword evidence="3" id="KW-0238">DNA-binding</keyword>
<evidence type="ECO:0000256" key="6">
    <source>
        <dbReference type="SAM" id="MobiDB-lite"/>
    </source>
</evidence>
<comment type="caution">
    <text evidence="8">The sequence shown here is derived from an EMBL/GenBank/DDBJ whole genome shotgun (WGS) entry which is preliminary data.</text>
</comment>
<evidence type="ECO:0000313" key="8">
    <source>
        <dbReference type="EMBL" id="KAF4225160.1"/>
    </source>
</evidence>
<keyword evidence="2" id="KW-0805">Transcription regulation</keyword>
<dbReference type="GO" id="GO:0003677">
    <property type="term" value="F:DNA binding"/>
    <property type="evidence" value="ECO:0007669"/>
    <property type="project" value="UniProtKB-KW"/>
</dbReference>
<dbReference type="GO" id="GO:0000981">
    <property type="term" value="F:DNA-binding transcription factor activity, RNA polymerase II-specific"/>
    <property type="evidence" value="ECO:0007669"/>
    <property type="project" value="InterPro"/>
</dbReference>
<dbReference type="GO" id="GO:0005634">
    <property type="term" value="C:nucleus"/>
    <property type="evidence" value="ECO:0007669"/>
    <property type="project" value="UniProtKB-SubCell"/>
</dbReference>
<dbReference type="GO" id="GO:0008270">
    <property type="term" value="F:zinc ion binding"/>
    <property type="evidence" value="ECO:0007669"/>
    <property type="project" value="InterPro"/>
</dbReference>
<evidence type="ECO:0000256" key="5">
    <source>
        <dbReference type="ARBA" id="ARBA00023242"/>
    </source>
</evidence>
<feature type="compositionally biased region" description="Pro residues" evidence="6">
    <location>
        <begin position="19"/>
        <end position="34"/>
    </location>
</feature>
<dbReference type="SUPFAM" id="SSF57701">
    <property type="entry name" value="Zn2/Cys6 DNA-binding domain"/>
    <property type="match status" value="1"/>
</dbReference>
<protein>
    <recommendedName>
        <fullName evidence="7">Zn(2)-C6 fungal-type domain-containing protein</fullName>
    </recommendedName>
</protein>
<keyword evidence="9" id="KW-1185">Reference proteome</keyword>
<dbReference type="Gene3D" id="4.10.240.10">
    <property type="entry name" value="Zn(2)-C6 fungal-type DNA-binding domain"/>
    <property type="match status" value="1"/>
</dbReference>
<reference evidence="8" key="2">
    <citation type="submission" date="2020-04" db="EMBL/GenBank/DDBJ databases">
        <authorList>
            <person name="Santos R.A.C."/>
            <person name="Steenwyk J.L."/>
            <person name="Rivero-Menendez O."/>
            <person name="Mead M.E."/>
            <person name="Silva L.P."/>
            <person name="Bastos R.W."/>
            <person name="Alastruey-Izquierdo A."/>
            <person name="Goldman G.H."/>
            <person name="Rokas A."/>
        </authorList>
    </citation>
    <scope>NUCLEOTIDE SEQUENCE</scope>
    <source>
        <strain evidence="8">CNM-CM6805</strain>
    </source>
</reference>
<dbReference type="PANTHER" id="PTHR31001:SF90">
    <property type="entry name" value="CENTROMERE DNA-BINDING PROTEIN COMPLEX CBF3 SUBUNIT B"/>
    <property type="match status" value="1"/>
</dbReference>
<proteinExistence type="predicted"/>
<feature type="domain" description="Zn(2)-C6 fungal-type" evidence="7">
    <location>
        <begin position="44"/>
        <end position="75"/>
    </location>
</feature>
<dbReference type="EMBL" id="JAAAPX010000466">
    <property type="protein sequence ID" value="KAF4225160.1"/>
    <property type="molecule type" value="Genomic_DNA"/>
</dbReference>
<keyword evidence="4" id="KW-0804">Transcription</keyword>
<dbReference type="Proteomes" id="UP000653565">
    <property type="component" value="Unassembled WGS sequence"/>
</dbReference>
<dbReference type="CDD" id="cd00067">
    <property type="entry name" value="GAL4"/>
    <property type="match status" value="1"/>
</dbReference>
<organism evidence="8 9">
    <name type="scientific">Aspergillus fumigatiaffinis</name>
    <dbReference type="NCBI Taxonomy" id="340414"/>
    <lineage>
        <taxon>Eukaryota</taxon>
        <taxon>Fungi</taxon>
        <taxon>Dikarya</taxon>
        <taxon>Ascomycota</taxon>
        <taxon>Pezizomycotina</taxon>
        <taxon>Eurotiomycetes</taxon>
        <taxon>Eurotiomycetidae</taxon>
        <taxon>Eurotiales</taxon>
        <taxon>Aspergillaceae</taxon>
        <taxon>Aspergillus</taxon>
        <taxon>Aspergillus subgen. Fumigati</taxon>
    </lineage>
</organism>
<sequence length="271" mass="29340">MTVQKPSPTVAEPESSGKPNPPAPAGQSQPNPPPKKGKDKKIFSCHSCRRRKLKCDRFDPCGACQARGEGHLCTWEEGQRPERNHRESLEQLPKLILKLTEEVQELKTSNSALIENIRGKGKEFAESLDLTTLDYGPPSHGRSGSSSVGGIGRDSSLASDHRQWTPSRLMALLPENRLLCGLISHYVPTPPISGSASLTGFVDVHQLICDVEEVQHLPRGLDFACSPTSLERLDIKVSMILACASLAAVDLDPGKAQELGLASADIDALRL</sequence>
<dbReference type="AlphaFoldDB" id="A0A8H4M142"/>
<dbReference type="InterPro" id="IPR050613">
    <property type="entry name" value="Sec_Metabolite_Reg"/>
</dbReference>
<evidence type="ECO:0000256" key="3">
    <source>
        <dbReference type="ARBA" id="ARBA00023125"/>
    </source>
</evidence>
<reference evidence="8" key="1">
    <citation type="journal article" date="2020" name="bioRxiv">
        <title>Genomic and phenotypic heterogeneity of clinical isolates of the human pathogens Aspergillus fumigatus, Aspergillus lentulus and Aspergillus fumigatiaffinis.</title>
        <authorList>
            <person name="dos Santos R.A.C."/>
            <person name="Steenwyk J.L."/>
            <person name="Rivero-Menendez O."/>
            <person name="Mead M.E."/>
            <person name="Silva L.P."/>
            <person name="Bastos R.W."/>
            <person name="Alastruey-Izquierdo A."/>
            <person name="Goldman G.H."/>
            <person name="Rokas A."/>
        </authorList>
    </citation>
    <scope>NUCLEOTIDE SEQUENCE</scope>
    <source>
        <strain evidence="8">CNM-CM6805</strain>
    </source>
</reference>
<dbReference type="SMART" id="SM00066">
    <property type="entry name" value="GAL4"/>
    <property type="match status" value="1"/>
</dbReference>
<accession>A0A8H4M142</accession>
<evidence type="ECO:0000259" key="7">
    <source>
        <dbReference type="PROSITE" id="PS50048"/>
    </source>
</evidence>
<dbReference type="InterPro" id="IPR036864">
    <property type="entry name" value="Zn2-C6_fun-type_DNA-bd_sf"/>
</dbReference>
<keyword evidence="5" id="KW-0539">Nucleus</keyword>
<feature type="compositionally biased region" description="Low complexity" evidence="6">
    <location>
        <begin position="136"/>
        <end position="146"/>
    </location>
</feature>
<evidence type="ECO:0000313" key="9">
    <source>
        <dbReference type="Proteomes" id="UP000653565"/>
    </source>
</evidence>
<feature type="region of interest" description="Disordered" evidence="6">
    <location>
        <begin position="133"/>
        <end position="159"/>
    </location>
</feature>
<dbReference type="PROSITE" id="PS00463">
    <property type="entry name" value="ZN2_CY6_FUNGAL_1"/>
    <property type="match status" value="1"/>
</dbReference>
<dbReference type="Pfam" id="PF00172">
    <property type="entry name" value="Zn_clus"/>
    <property type="match status" value="1"/>
</dbReference>
<dbReference type="PANTHER" id="PTHR31001">
    <property type="entry name" value="UNCHARACTERIZED TRANSCRIPTIONAL REGULATORY PROTEIN"/>
    <property type="match status" value="1"/>
</dbReference>
<evidence type="ECO:0000256" key="4">
    <source>
        <dbReference type="ARBA" id="ARBA00023163"/>
    </source>
</evidence>
<comment type="subcellular location">
    <subcellularLocation>
        <location evidence="1">Nucleus</location>
    </subcellularLocation>
</comment>